<accession>A0A8T0HLI6</accession>
<gene>
    <name evidence="1" type="ORF">KC19_VG031100</name>
</gene>
<name>A0A8T0HLI6_CERPU</name>
<proteinExistence type="predicted"/>
<reference evidence="1" key="1">
    <citation type="submission" date="2020-06" db="EMBL/GenBank/DDBJ databases">
        <title>WGS assembly of Ceratodon purpureus strain R40.</title>
        <authorList>
            <person name="Carey S.B."/>
            <person name="Jenkins J."/>
            <person name="Shu S."/>
            <person name="Lovell J.T."/>
            <person name="Sreedasyam A."/>
            <person name="Maumus F."/>
            <person name="Tiley G.P."/>
            <person name="Fernandez-Pozo N."/>
            <person name="Barry K."/>
            <person name="Chen C."/>
            <person name="Wang M."/>
            <person name="Lipzen A."/>
            <person name="Daum C."/>
            <person name="Saski C.A."/>
            <person name="Payton A.C."/>
            <person name="Mcbreen J.C."/>
            <person name="Conrad R.E."/>
            <person name="Kollar L.M."/>
            <person name="Olsson S."/>
            <person name="Huttunen S."/>
            <person name="Landis J.B."/>
            <person name="Wickett N.J."/>
            <person name="Johnson M.G."/>
            <person name="Rensing S.A."/>
            <person name="Grimwood J."/>
            <person name="Schmutz J."/>
            <person name="Mcdaniel S.F."/>
        </authorList>
    </citation>
    <scope>NUCLEOTIDE SEQUENCE</scope>
    <source>
        <strain evidence="1">R40</strain>
    </source>
</reference>
<comment type="caution">
    <text evidence="1">The sequence shown here is derived from an EMBL/GenBank/DDBJ whole genome shotgun (WGS) entry which is preliminary data.</text>
</comment>
<evidence type="ECO:0000313" key="1">
    <source>
        <dbReference type="EMBL" id="KAG0571652.1"/>
    </source>
</evidence>
<dbReference type="Proteomes" id="UP000822688">
    <property type="component" value="Chromosome V"/>
</dbReference>
<sequence>MAPSYRILLKNPVHLILSYKPHYFPAYLVQYVFSYSCEIQGLLLCHDSLSRTPTHHKEHHFFHTLDNKLMNTHELSNPTHVPCSSHHLWAMHSGPNPKEIASSY</sequence>
<dbReference type="EMBL" id="CM026426">
    <property type="protein sequence ID" value="KAG0571652.1"/>
    <property type="molecule type" value="Genomic_DNA"/>
</dbReference>
<evidence type="ECO:0000313" key="2">
    <source>
        <dbReference type="Proteomes" id="UP000822688"/>
    </source>
</evidence>
<keyword evidence="2" id="KW-1185">Reference proteome</keyword>
<protein>
    <submittedName>
        <fullName evidence="1">Uncharacterized protein</fullName>
    </submittedName>
</protein>
<dbReference type="AlphaFoldDB" id="A0A8T0HLI6"/>
<organism evidence="1 2">
    <name type="scientific">Ceratodon purpureus</name>
    <name type="common">Fire moss</name>
    <name type="synonym">Dicranum purpureum</name>
    <dbReference type="NCBI Taxonomy" id="3225"/>
    <lineage>
        <taxon>Eukaryota</taxon>
        <taxon>Viridiplantae</taxon>
        <taxon>Streptophyta</taxon>
        <taxon>Embryophyta</taxon>
        <taxon>Bryophyta</taxon>
        <taxon>Bryophytina</taxon>
        <taxon>Bryopsida</taxon>
        <taxon>Dicranidae</taxon>
        <taxon>Pseudoditrichales</taxon>
        <taxon>Ditrichaceae</taxon>
        <taxon>Ceratodon</taxon>
    </lineage>
</organism>